<feature type="region of interest" description="Disordered" evidence="2">
    <location>
        <begin position="52"/>
        <end position="91"/>
    </location>
</feature>
<dbReference type="AlphaFoldDB" id="W2HW47"/>
<sequence length="423" mass="48755">ASVCMRFAAKFDSEGRGRLLTCVPLAMTPSDATFLADVEAFLASIDQTLPSLDIGEDEPARAEREHDTVEDKAPTKSATSKRWNKKTRVSHTIEEEKAKARVRRSAYVERQKVERETLRREVEKLTHQLEKEKTRVTSKWKMVAAHQHKQRANAEAEHRRLFAEIVAGAALIRELRGFLSRWSQYDSFETNELLHKRSRRETADIEVHRFYVVLLDGLYAQTNAVLRRCGLDAMDEDRVGSKQTWTRNTETGHFEYADKHIVPFEFEETCHSRWVVAHMLHRQQDRELHHRLEDSEHTVALKFRSTTHLEPGRVVSVVQRFVIRRYQEVGRMVIVWRGSIEGEGMFRDMHAEETGWGVATPFVGTSKAGTMLRTCVRITPMHFNYAPTHVPIAKQFIGLVLDSGVENNSEITNALENLLLRDE</sequence>
<organism evidence="3">
    <name type="scientific">Phytophthora nicotianae</name>
    <name type="common">Potato buckeye rot agent</name>
    <name type="synonym">Phytophthora parasitica</name>
    <dbReference type="NCBI Taxonomy" id="4792"/>
    <lineage>
        <taxon>Eukaryota</taxon>
        <taxon>Sar</taxon>
        <taxon>Stramenopiles</taxon>
        <taxon>Oomycota</taxon>
        <taxon>Peronosporomycetes</taxon>
        <taxon>Peronosporales</taxon>
        <taxon>Peronosporaceae</taxon>
        <taxon>Phytophthora</taxon>
    </lineage>
</organism>
<feature type="coiled-coil region" evidence="1">
    <location>
        <begin position="108"/>
        <end position="135"/>
    </location>
</feature>
<evidence type="ECO:0000313" key="3">
    <source>
        <dbReference type="EMBL" id="ETL25427.1"/>
    </source>
</evidence>
<dbReference type="Proteomes" id="UP000053864">
    <property type="component" value="Unassembled WGS sequence"/>
</dbReference>
<accession>W2HW47</accession>
<feature type="non-terminal residue" evidence="3">
    <location>
        <position position="1"/>
    </location>
</feature>
<feature type="compositionally biased region" description="Basic and acidic residues" evidence="2">
    <location>
        <begin position="58"/>
        <end position="74"/>
    </location>
</feature>
<dbReference type="VEuPathDB" id="FungiDB:PPTG_06173"/>
<keyword evidence="1" id="KW-0175">Coiled coil</keyword>
<evidence type="ECO:0000256" key="2">
    <source>
        <dbReference type="SAM" id="MobiDB-lite"/>
    </source>
</evidence>
<dbReference type="EMBL" id="KI676495">
    <property type="protein sequence ID" value="ETL25427.1"/>
    <property type="molecule type" value="Genomic_DNA"/>
</dbReference>
<gene>
    <name evidence="3" type="ORF">L916_20715</name>
</gene>
<name>W2HW47_PHYNI</name>
<reference evidence="3" key="1">
    <citation type="submission" date="2013-11" db="EMBL/GenBank/DDBJ databases">
        <title>The Genome Sequence of Phytophthora parasitica CJ05E6.</title>
        <authorList>
            <consortium name="The Broad Institute Genomics Platform"/>
            <person name="Russ C."/>
            <person name="Tyler B."/>
            <person name="Panabieres F."/>
            <person name="Shan W."/>
            <person name="Tripathy S."/>
            <person name="Grunwald N."/>
            <person name="Machado M."/>
            <person name="Johnson C.S."/>
            <person name="Arredondo F."/>
            <person name="Hong C."/>
            <person name="Coffey M."/>
            <person name="Young S.K."/>
            <person name="Zeng Q."/>
            <person name="Gargeya S."/>
            <person name="Fitzgerald M."/>
            <person name="Abouelleil A."/>
            <person name="Alvarado L."/>
            <person name="Chapman S.B."/>
            <person name="Gainer-Dewar J."/>
            <person name="Goldberg J."/>
            <person name="Griggs A."/>
            <person name="Gujja S."/>
            <person name="Hansen M."/>
            <person name="Howarth C."/>
            <person name="Imamovic A."/>
            <person name="Ireland A."/>
            <person name="Larimer J."/>
            <person name="McCowan C."/>
            <person name="Murphy C."/>
            <person name="Pearson M."/>
            <person name="Poon T.W."/>
            <person name="Priest M."/>
            <person name="Roberts A."/>
            <person name="Saif S."/>
            <person name="Shea T."/>
            <person name="Sykes S."/>
            <person name="Wortman J."/>
            <person name="Nusbaum C."/>
            <person name="Birren B."/>
        </authorList>
    </citation>
    <scope>NUCLEOTIDE SEQUENCE [LARGE SCALE GENOMIC DNA]</scope>
    <source>
        <strain evidence="3">CJ05E6</strain>
    </source>
</reference>
<evidence type="ECO:0000256" key="1">
    <source>
        <dbReference type="SAM" id="Coils"/>
    </source>
</evidence>
<protein>
    <submittedName>
        <fullName evidence="3">Uncharacterized protein</fullName>
    </submittedName>
</protein>
<proteinExistence type="predicted"/>